<protein>
    <submittedName>
        <fullName evidence="1">DUF2218 domain-containing protein</fullName>
    </submittedName>
</protein>
<evidence type="ECO:0000313" key="2">
    <source>
        <dbReference type="Proteomes" id="UP000234530"/>
    </source>
</evidence>
<dbReference type="PIRSF" id="PIRSF028291">
    <property type="entry name" value="UCP028291"/>
    <property type="match status" value="1"/>
</dbReference>
<dbReference type="Pfam" id="PF09981">
    <property type="entry name" value="DUF2218"/>
    <property type="match status" value="1"/>
</dbReference>
<sequence length="100" mass="10885">MQGQFRSTGRFSTPNAQKYMVQLCKHFGHKVPAEVEGDAGQVTFGMGLAQMQSDDQALTVVLSGDSGEAVASLQEVIDSHLQRFAFREEFSGMDWSVVAA</sequence>
<dbReference type="Gene3D" id="3.30.310.50">
    <property type="entry name" value="Alpha-D-phosphohexomutase, C-terminal domain"/>
    <property type="match status" value="1"/>
</dbReference>
<reference evidence="1 2" key="1">
    <citation type="journal article" date="2013" name="Antonie Van Leeuwenhoek">
        <title>Paracoccus zhejiangensis sp. nov., isolated from activated sludge in wastewater-treatment system.</title>
        <authorList>
            <person name="Wu Z.G."/>
            <person name="Zhang D.F."/>
            <person name="Liu Y.L."/>
            <person name="Wang F."/>
            <person name="Jiang X."/>
            <person name="Li C."/>
            <person name="Li S.P."/>
            <person name="Hong Q."/>
            <person name="Li W.J."/>
        </authorList>
    </citation>
    <scope>NUCLEOTIDE SEQUENCE [LARGE SCALE GENOMIC DNA]</scope>
    <source>
        <strain evidence="1 2">J6</strain>
    </source>
</reference>
<organism evidence="1 2">
    <name type="scientific">Paracoccus zhejiangensis</name>
    <dbReference type="NCBI Taxonomy" id="1077935"/>
    <lineage>
        <taxon>Bacteria</taxon>
        <taxon>Pseudomonadati</taxon>
        <taxon>Pseudomonadota</taxon>
        <taxon>Alphaproteobacteria</taxon>
        <taxon>Rhodobacterales</taxon>
        <taxon>Paracoccaceae</taxon>
        <taxon>Paracoccus</taxon>
    </lineage>
</organism>
<dbReference type="KEGG" id="pzh:CX676_11000"/>
<keyword evidence="2" id="KW-1185">Reference proteome</keyword>
<dbReference type="Proteomes" id="UP000234530">
    <property type="component" value="Chromosome"/>
</dbReference>
<name>A0A2H5EZ96_9RHOB</name>
<dbReference type="EMBL" id="CP025430">
    <property type="protein sequence ID" value="AUH64626.1"/>
    <property type="molecule type" value="Genomic_DNA"/>
</dbReference>
<dbReference type="AlphaFoldDB" id="A0A2H5EZ96"/>
<evidence type="ECO:0000313" key="1">
    <source>
        <dbReference type="EMBL" id="AUH64626.1"/>
    </source>
</evidence>
<accession>A0A2H5EZ96</accession>
<dbReference type="InterPro" id="IPR014543">
    <property type="entry name" value="UCP028291"/>
</dbReference>
<proteinExistence type="predicted"/>
<gene>
    <name evidence="1" type="ORF">CX676_11000</name>
</gene>